<dbReference type="Proteomes" id="UP000191039">
    <property type="component" value="Unassembled WGS sequence"/>
</dbReference>
<feature type="compositionally biased region" description="Low complexity" evidence="1">
    <location>
        <begin position="29"/>
        <end position="38"/>
    </location>
</feature>
<evidence type="ECO:0000313" key="3">
    <source>
        <dbReference type="EMBL" id="OPE54182.1"/>
    </source>
</evidence>
<proteinExistence type="predicted"/>
<reference evidence="3 5" key="1">
    <citation type="submission" date="2016-09" db="EMBL/GenBank/DDBJ databases">
        <title>genome sequences of unsequenced Mycobacteria.</title>
        <authorList>
            <person name="Greninger A.L."/>
            <person name="Jerome K.R."/>
            <person name="Mcnair B."/>
            <person name="Wallis C."/>
            <person name="Fang F."/>
        </authorList>
    </citation>
    <scope>NUCLEOTIDE SEQUENCE [LARGE SCALE GENOMIC DNA]</scope>
    <source>
        <strain evidence="3 5">BM1</strain>
    </source>
</reference>
<dbReference type="AlphaFoldDB" id="A0A1T3WIN0"/>
<feature type="region of interest" description="Disordered" evidence="1">
    <location>
        <begin position="1"/>
        <end position="38"/>
    </location>
</feature>
<gene>
    <name evidence="3" type="ORF">BV510_11740</name>
    <name evidence="4" type="ORF">CRI78_14310</name>
</gene>
<keyword evidence="6" id="KW-1185">Reference proteome</keyword>
<protein>
    <recommendedName>
        <fullName evidence="7">Anti-sigma-M factor RsmA</fullName>
    </recommendedName>
</protein>
<accession>A0A1T3WIN0</accession>
<organism evidence="3 5">
    <name type="scientific">Mycolicibacterium diernhoferi</name>
    <dbReference type="NCBI Taxonomy" id="1801"/>
    <lineage>
        <taxon>Bacteria</taxon>
        <taxon>Bacillati</taxon>
        <taxon>Actinomycetota</taxon>
        <taxon>Actinomycetes</taxon>
        <taxon>Mycobacteriales</taxon>
        <taxon>Mycobacteriaceae</taxon>
        <taxon>Mycolicibacterium</taxon>
    </lineage>
</organism>
<keyword evidence="2" id="KW-1133">Transmembrane helix</keyword>
<evidence type="ECO:0000313" key="6">
    <source>
        <dbReference type="Proteomes" id="UP000220340"/>
    </source>
</evidence>
<dbReference type="RefSeq" id="WP_073858475.1">
    <property type="nucleotide sequence ID" value="NZ_BAAATC010000015.1"/>
</dbReference>
<evidence type="ECO:0000313" key="5">
    <source>
        <dbReference type="Proteomes" id="UP000191039"/>
    </source>
</evidence>
<dbReference type="OrthoDB" id="4762032at2"/>
<dbReference type="EMBL" id="PDCR01000017">
    <property type="protein sequence ID" value="PEG53776.1"/>
    <property type="molecule type" value="Genomic_DNA"/>
</dbReference>
<sequence length="198" mass="19918">MQRESGDPGDADLRAAHGRVRRDLAALGADTTSAPPAPPDVTAAIRSALRKAPPPAHRVSQSRPVLVAGVTAAVLAVGLGLFAMIGGGSDRQLTRDPGPTARHITVQRDPAVVPLSDAQILELLGEPVSLGELADPARCLHAAGFAPDAPILGGRPVSTGVLLVVPAAEPSSVIALVVAPKCPAAGAGVLARTQVARP</sequence>
<feature type="transmembrane region" description="Helical" evidence="2">
    <location>
        <begin position="65"/>
        <end position="85"/>
    </location>
</feature>
<comment type="caution">
    <text evidence="3">The sequence shown here is derived from an EMBL/GenBank/DDBJ whole genome shotgun (WGS) entry which is preliminary data.</text>
</comment>
<evidence type="ECO:0000313" key="4">
    <source>
        <dbReference type="EMBL" id="PEG53776.1"/>
    </source>
</evidence>
<keyword evidence="2" id="KW-0472">Membrane</keyword>
<evidence type="ECO:0008006" key="7">
    <source>
        <dbReference type="Google" id="ProtNLM"/>
    </source>
</evidence>
<keyword evidence="2" id="KW-0812">Transmembrane</keyword>
<reference evidence="4 6" key="2">
    <citation type="submission" date="2017-10" db="EMBL/GenBank/DDBJ databases">
        <title>The new phylogeny of genus Mycobacterium.</title>
        <authorList>
            <person name="Tortoli E."/>
            <person name="Trovato A."/>
            <person name="Cirillo D.M."/>
        </authorList>
    </citation>
    <scope>NUCLEOTIDE SEQUENCE [LARGE SCALE GENOMIC DNA]</scope>
    <source>
        <strain evidence="4 6">IP141170001</strain>
    </source>
</reference>
<evidence type="ECO:0000256" key="1">
    <source>
        <dbReference type="SAM" id="MobiDB-lite"/>
    </source>
</evidence>
<name>A0A1T3WIN0_9MYCO</name>
<dbReference type="EMBL" id="MIJD01000103">
    <property type="protein sequence ID" value="OPE54182.1"/>
    <property type="molecule type" value="Genomic_DNA"/>
</dbReference>
<evidence type="ECO:0000256" key="2">
    <source>
        <dbReference type="SAM" id="Phobius"/>
    </source>
</evidence>
<dbReference type="Proteomes" id="UP000220340">
    <property type="component" value="Unassembled WGS sequence"/>
</dbReference>
<feature type="compositionally biased region" description="Basic and acidic residues" evidence="1">
    <location>
        <begin position="1"/>
        <end position="15"/>
    </location>
</feature>